<dbReference type="NCBIfam" id="TIGR00158">
    <property type="entry name" value="L9"/>
    <property type="match status" value="1"/>
</dbReference>
<reference evidence="11" key="1">
    <citation type="journal article" date="2020" name="mSystems">
        <title>Genome- and Community-Level Interaction Insights into Carbon Utilization and Element Cycling Functions of Hydrothermarchaeota in Hydrothermal Sediment.</title>
        <authorList>
            <person name="Zhou Z."/>
            <person name="Liu Y."/>
            <person name="Xu W."/>
            <person name="Pan J."/>
            <person name="Luo Z.H."/>
            <person name="Li M."/>
        </authorList>
    </citation>
    <scope>NUCLEOTIDE SEQUENCE [LARGE SCALE GENOMIC DNA]</scope>
    <source>
        <strain evidence="11">HyVt-485</strain>
    </source>
</reference>
<gene>
    <name evidence="7" type="primary">rplI</name>
    <name evidence="11" type="ORF">ENJ42_04685</name>
</gene>
<dbReference type="GO" id="GO:0019843">
    <property type="term" value="F:rRNA binding"/>
    <property type="evidence" value="ECO:0007669"/>
    <property type="project" value="UniProtKB-UniRule"/>
</dbReference>
<dbReference type="InterPro" id="IPR036935">
    <property type="entry name" value="Ribosomal_bL9_N_sf"/>
</dbReference>
<dbReference type="InterPro" id="IPR020070">
    <property type="entry name" value="Ribosomal_bL9_N"/>
</dbReference>
<dbReference type="Gene3D" id="3.40.5.10">
    <property type="entry name" value="Ribosomal protein L9, N-terminal domain"/>
    <property type="match status" value="1"/>
</dbReference>
<keyword evidence="8" id="KW-0175">Coiled coil</keyword>
<sequence>MKIVLLERVENLGTIGDVVDVKPGFARNYLLPTEKALRATKANMIRFEAEREYLEAKNAEAAEKARTEGADLDGKSYVVIRQAGETGILYGSVTSRDIADLIGGNVKRSMVALEQPIKELGLSDVRIKLHPEVSVTVTINVARTEDEAERQAKGEDVIKTQMDEDREQAGEDAKERAELAKEMFDDEGEAIFAEESQDAAEDKPEEKDE</sequence>
<dbReference type="Gene3D" id="3.10.430.100">
    <property type="entry name" value="Ribosomal protein L9, C-terminal domain"/>
    <property type="match status" value="1"/>
</dbReference>
<dbReference type="GO" id="GO:0006412">
    <property type="term" value="P:translation"/>
    <property type="evidence" value="ECO:0007669"/>
    <property type="project" value="UniProtKB-UniRule"/>
</dbReference>
<evidence type="ECO:0000256" key="1">
    <source>
        <dbReference type="ARBA" id="ARBA00010605"/>
    </source>
</evidence>
<evidence type="ECO:0000313" key="11">
    <source>
        <dbReference type="EMBL" id="HHL42893.1"/>
    </source>
</evidence>
<dbReference type="InterPro" id="IPR036791">
    <property type="entry name" value="Ribosomal_bL9_C_sf"/>
</dbReference>
<keyword evidence="3 7" id="KW-0694">RNA-binding</keyword>
<keyword evidence="5 7" id="KW-0687">Ribonucleoprotein</keyword>
<comment type="caution">
    <text evidence="11">The sequence shown here is derived from an EMBL/GenBank/DDBJ whole genome shotgun (WGS) entry which is preliminary data.</text>
</comment>
<dbReference type="PANTHER" id="PTHR21368">
    <property type="entry name" value="50S RIBOSOMAL PROTEIN L9"/>
    <property type="match status" value="1"/>
</dbReference>
<keyword evidence="2 7" id="KW-0699">rRNA-binding</keyword>
<proteinExistence type="inferred from homology"/>
<dbReference type="GO" id="GO:0003735">
    <property type="term" value="F:structural constituent of ribosome"/>
    <property type="evidence" value="ECO:0007669"/>
    <property type="project" value="InterPro"/>
</dbReference>
<dbReference type="AlphaFoldDB" id="A0A7C5LZC3"/>
<dbReference type="SUPFAM" id="SSF55658">
    <property type="entry name" value="L9 N-domain-like"/>
    <property type="match status" value="1"/>
</dbReference>
<dbReference type="InterPro" id="IPR009027">
    <property type="entry name" value="Ribosomal_bL9/RNase_H1_N"/>
</dbReference>
<dbReference type="Proteomes" id="UP000885830">
    <property type="component" value="Unassembled WGS sequence"/>
</dbReference>
<evidence type="ECO:0000256" key="3">
    <source>
        <dbReference type="ARBA" id="ARBA00022884"/>
    </source>
</evidence>
<protein>
    <recommendedName>
        <fullName evidence="6 7">Large ribosomal subunit protein bL9</fullName>
    </recommendedName>
</protein>
<feature type="region of interest" description="Disordered" evidence="9">
    <location>
        <begin position="146"/>
        <end position="209"/>
    </location>
</feature>
<name>A0A7C5LZC3_9PROT</name>
<comment type="similarity">
    <text evidence="1 7">Belongs to the bacterial ribosomal protein bL9 family.</text>
</comment>
<dbReference type="PROSITE" id="PS00651">
    <property type="entry name" value="RIBOSOMAL_L9"/>
    <property type="match status" value="1"/>
</dbReference>
<keyword evidence="4 7" id="KW-0689">Ribosomal protein</keyword>
<dbReference type="GO" id="GO:0005840">
    <property type="term" value="C:ribosome"/>
    <property type="evidence" value="ECO:0007669"/>
    <property type="project" value="UniProtKB-KW"/>
</dbReference>
<comment type="function">
    <text evidence="7">Binds to the 23S rRNA.</text>
</comment>
<evidence type="ECO:0000259" key="10">
    <source>
        <dbReference type="PROSITE" id="PS00651"/>
    </source>
</evidence>
<evidence type="ECO:0000256" key="5">
    <source>
        <dbReference type="ARBA" id="ARBA00023274"/>
    </source>
</evidence>
<accession>A0A7C5LZC3</accession>
<feature type="compositionally biased region" description="Basic and acidic residues" evidence="9">
    <location>
        <begin position="200"/>
        <end position="209"/>
    </location>
</feature>
<feature type="compositionally biased region" description="Basic and acidic residues" evidence="9">
    <location>
        <begin position="146"/>
        <end position="183"/>
    </location>
</feature>
<dbReference type="InterPro" id="IPR000244">
    <property type="entry name" value="Ribosomal_bL9"/>
</dbReference>
<dbReference type="GO" id="GO:1990904">
    <property type="term" value="C:ribonucleoprotein complex"/>
    <property type="evidence" value="ECO:0007669"/>
    <property type="project" value="UniProtKB-KW"/>
</dbReference>
<evidence type="ECO:0000256" key="2">
    <source>
        <dbReference type="ARBA" id="ARBA00022730"/>
    </source>
</evidence>
<evidence type="ECO:0000256" key="7">
    <source>
        <dbReference type="HAMAP-Rule" id="MF_00503"/>
    </source>
</evidence>
<evidence type="ECO:0000256" key="4">
    <source>
        <dbReference type="ARBA" id="ARBA00022980"/>
    </source>
</evidence>
<dbReference type="Pfam" id="PF03948">
    <property type="entry name" value="Ribosomal_L9_C"/>
    <property type="match status" value="1"/>
</dbReference>
<dbReference type="EMBL" id="DRMJ01000236">
    <property type="protein sequence ID" value="HHL42893.1"/>
    <property type="molecule type" value="Genomic_DNA"/>
</dbReference>
<evidence type="ECO:0000256" key="6">
    <source>
        <dbReference type="ARBA" id="ARBA00035292"/>
    </source>
</evidence>
<evidence type="ECO:0000256" key="9">
    <source>
        <dbReference type="SAM" id="MobiDB-lite"/>
    </source>
</evidence>
<evidence type="ECO:0000256" key="8">
    <source>
        <dbReference type="SAM" id="Coils"/>
    </source>
</evidence>
<dbReference type="SUPFAM" id="SSF55653">
    <property type="entry name" value="Ribosomal protein L9 C-domain"/>
    <property type="match status" value="1"/>
</dbReference>
<feature type="coiled-coil region" evidence="8">
    <location>
        <begin position="37"/>
        <end position="64"/>
    </location>
</feature>
<organism evidence="11">
    <name type="scientific">Hellea balneolensis</name>
    <dbReference type="NCBI Taxonomy" id="287478"/>
    <lineage>
        <taxon>Bacteria</taxon>
        <taxon>Pseudomonadati</taxon>
        <taxon>Pseudomonadota</taxon>
        <taxon>Alphaproteobacteria</taxon>
        <taxon>Maricaulales</taxon>
        <taxon>Robiginitomaculaceae</taxon>
        <taxon>Hellea</taxon>
    </lineage>
</organism>
<dbReference type="InterPro" id="IPR020594">
    <property type="entry name" value="Ribosomal_bL9_bac/chp"/>
</dbReference>
<feature type="domain" description="Ribosomal protein L9" evidence="10">
    <location>
        <begin position="13"/>
        <end position="40"/>
    </location>
</feature>
<dbReference type="InterPro" id="IPR020069">
    <property type="entry name" value="Ribosomal_bL9_C"/>
</dbReference>
<dbReference type="HAMAP" id="MF_00503">
    <property type="entry name" value="Ribosomal_bL9"/>
    <property type="match status" value="1"/>
</dbReference>
<dbReference type="Pfam" id="PF01281">
    <property type="entry name" value="Ribosomal_L9_N"/>
    <property type="match status" value="1"/>
</dbReference>